<dbReference type="Pfam" id="PF16079">
    <property type="entry name" value="Phage_holin_5_2"/>
    <property type="match status" value="1"/>
</dbReference>
<evidence type="ECO:0000313" key="2">
    <source>
        <dbReference type="EMBL" id="PKG22372.1"/>
    </source>
</evidence>
<dbReference type="EMBL" id="PISE01000043">
    <property type="protein sequence ID" value="PKG22372.1"/>
    <property type="molecule type" value="Genomic_DNA"/>
</dbReference>
<feature type="transmembrane region" description="Helical" evidence="1">
    <location>
        <begin position="12"/>
        <end position="29"/>
    </location>
</feature>
<dbReference type="OrthoDB" id="2884029at2"/>
<feature type="transmembrane region" description="Helical" evidence="1">
    <location>
        <begin position="36"/>
        <end position="53"/>
    </location>
</feature>
<keyword evidence="1" id="KW-0812">Transmembrane</keyword>
<gene>
    <name evidence="2" type="ORF">CWS01_17305</name>
</gene>
<name>A0A2N0YYP2_9BACI</name>
<dbReference type="AlphaFoldDB" id="A0A2N0YYP2"/>
<sequence length="91" mass="10513">MELLKEYLNENYYILIPVLWVLGYALKQTPKIVDWLIIWILLASSVLLAIFAYGFTFQAITNGILATGVSVLGHQMWNKQNPFKQKNEKKP</sequence>
<dbReference type="RefSeq" id="WP_101178429.1">
    <property type="nucleotide sequence ID" value="NZ_PISE01000043.1"/>
</dbReference>
<evidence type="ECO:0000256" key="1">
    <source>
        <dbReference type="SAM" id="Phobius"/>
    </source>
</evidence>
<keyword evidence="1" id="KW-0472">Membrane</keyword>
<organism evidence="2 3">
    <name type="scientific">Niallia nealsonii</name>
    <dbReference type="NCBI Taxonomy" id="115979"/>
    <lineage>
        <taxon>Bacteria</taxon>
        <taxon>Bacillati</taxon>
        <taxon>Bacillota</taxon>
        <taxon>Bacilli</taxon>
        <taxon>Bacillales</taxon>
        <taxon>Bacillaceae</taxon>
        <taxon>Niallia</taxon>
    </lineage>
</organism>
<reference evidence="2 3" key="1">
    <citation type="journal article" date="2003" name="Int. J. Syst. Evol. Microbiol.">
        <title>Bacillus nealsonii sp. nov., isolated from a spacecraft-assembly facility, whose spores are gamma-radiation resistant.</title>
        <authorList>
            <person name="Venkateswaran K."/>
            <person name="Kempf M."/>
            <person name="Chen F."/>
            <person name="Satomi M."/>
            <person name="Nicholson W."/>
            <person name="Kern R."/>
        </authorList>
    </citation>
    <scope>NUCLEOTIDE SEQUENCE [LARGE SCALE GENOMIC DNA]</scope>
    <source>
        <strain evidence="2 3">FO-92</strain>
    </source>
</reference>
<comment type="caution">
    <text evidence="2">The sequence shown here is derived from an EMBL/GenBank/DDBJ whole genome shotgun (WGS) entry which is preliminary data.</text>
</comment>
<evidence type="ECO:0008006" key="4">
    <source>
        <dbReference type="Google" id="ProtNLM"/>
    </source>
</evidence>
<keyword evidence="1" id="KW-1133">Transmembrane helix</keyword>
<proteinExistence type="predicted"/>
<evidence type="ECO:0000313" key="3">
    <source>
        <dbReference type="Proteomes" id="UP000233375"/>
    </source>
</evidence>
<accession>A0A2N0YYP2</accession>
<dbReference type="Proteomes" id="UP000233375">
    <property type="component" value="Unassembled WGS sequence"/>
</dbReference>
<protein>
    <recommendedName>
        <fullName evidence="4">Holin</fullName>
    </recommendedName>
</protein>
<dbReference type="InterPro" id="IPR032111">
    <property type="entry name" value="Clostridium_phage_holin"/>
</dbReference>
<keyword evidence="3" id="KW-1185">Reference proteome</keyword>